<dbReference type="CDD" id="cd05254">
    <property type="entry name" value="dTDP_HR_like_SDR_e"/>
    <property type="match status" value="1"/>
</dbReference>
<dbReference type="RefSeq" id="WP_267675627.1">
    <property type="nucleotide sequence ID" value="NZ_CP113088.1"/>
</dbReference>
<keyword evidence="6" id="KW-0521">NADP</keyword>
<dbReference type="GO" id="GO:0019305">
    <property type="term" value="P:dTDP-rhamnose biosynthetic process"/>
    <property type="evidence" value="ECO:0007669"/>
    <property type="project" value="TreeGrafter"/>
</dbReference>
<evidence type="ECO:0000313" key="8">
    <source>
        <dbReference type="EMBL" id="WAC01067.1"/>
    </source>
</evidence>
<comment type="pathway">
    <text evidence="1 6">Carbohydrate biosynthesis; dTDP-L-rhamnose biosynthesis.</text>
</comment>
<protein>
    <recommendedName>
        <fullName evidence="4 6">dTDP-4-dehydrorhamnose reductase</fullName>
        <ecNumber evidence="3 6">1.1.1.133</ecNumber>
    </recommendedName>
</protein>
<gene>
    <name evidence="8" type="primary">rfbD</name>
    <name evidence="8" type="ORF">N7U66_12880</name>
</gene>
<evidence type="ECO:0000256" key="5">
    <source>
        <dbReference type="ARBA" id="ARBA00048200"/>
    </source>
</evidence>
<sequence>MKKIVVVGAKGQLGLCIKALSNGYPSLDFLFLDSNALDVSSAKQVETLFRNTPFDYCINCAAYTAVDKAEDEKQLAYKINTLGVKFLAESCKKHQVTLIHISTDFVFDGKSTTPYKEKDVTHPLGVYGATKLAGEKEIAFTLKNYYILRTSWLYSHFGSNFVKTMLRLAKEKKELNVVNDQIGTPTYGPDLADVIFKIILFGPTKYGLYHFSNLGSTTWYEFARAIFEMTNANIEVHPVDSNTFVTKAERPKYSVLDKSKIMATFGIEIPTWRESLEKMVTAMET</sequence>
<organism evidence="8 9">
    <name type="scientific">Lacinutrix neustonica</name>
    <dbReference type="NCBI Taxonomy" id="2980107"/>
    <lineage>
        <taxon>Bacteria</taxon>
        <taxon>Pseudomonadati</taxon>
        <taxon>Bacteroidota</taxon>
        <taxon>Flavobacteriia</taxon>
        <taxon>Flavobacteriales</taxon>
        <taxon>Flavobacteriaceae</taxon>
        <taxon>Lacinutrix</taxon>
    </lineage>
</organism>
<comment type="catalytic activity">
    <reaction evidence="5">
        <text>dTDP-beta-L-rhamnose + NADP(+) = dTDP-4-dehydro-beta-L-rhamnose + NADPH + H(+)</text>
        <dbReference type="Rhea" id="RHEA:21796"/>
        <dbReference type="ChEBI" id="CHEBI:15378"/>
        <dbReference type="ChEBI" id="CHEBI:57510"/>
        <dbReference type="ChEBI" id="CHEBI:57783"/>
        <dbReference type="ChEBI" id="CHEBI:58349"/>
        <dbReference type="ChEBI" id="CHEBI:62830"/>
        <dbReference type="EC" id="1.1.1.133"/>
    </reaction>
</comment>
<dbReference type="NCBIfam" id="TIGR01214">
    <property type="entry name" value="rmlD"/>
    <property type="match status" value="1"/>
</dbReference>
<accession>A0A9E8SCV5</accession>
<evidence type="ECO:0000256" key="4">
    <source>
        <dbReference type="ARBA" id="ARBA00017099"/>
    </source>
</evidence>
<dbReference type="InterPro" id="IPR005913">
    <property type="entry name" value="dTDP_dehydrorham_reduct"/>
</dbReference>
<evidence type="ECO:0000259" key="7">
    <source>
        <dbReference type="Pfam" id="PF04321"/>
    </source>
</evidence>
<dbReference type="EMBL" id="CP113088">
    <property type="protein sequence ID" value="WAC01067.1"/>
    <property type="molecule type" value="Genomic_DNA"/>
</dbReference>
<dbReference type="Proteomes" id="UP001164705">
    <property type="component" value="Chromosome"/>
</dbReference>
<evidence type="ECO:0000313" key="9">
    <source>
        <dbReference type="Proteomes" id="UP001164705"/>
    </source>
</evidence>
<name>A0A9E8SCV5_9FLAO</name>
<dbReference type="InterPro" id="IPR036291">
    <property type="entry name" value="NAD(P)-bd_dom_sf"/>
</dbReference>
<dbReference type="KEGG" id="lnu:N7U66_12880"/>
<keyword evidence="6 8" id="KW-0560">Oxidoreductase</keyword>
<evidence type="ECO:0000256" key="6">
    <source>
        <dbReference type="RuleBase" id="RU364082"/>
    </source>
</evidence>
<evidence type="ECO:0000256" key="1">
    <source>
        <dbReference type="ARBA" id="ARBA00004781"/>
    </source>
</evidence>
<dbReference type="SUPFAM" id="SSF51735">
    <property type="entry name" value="NAD(P)-binding Rossmann-fold domains"/>
    <property type="match status" value="1"/>
</dbReference>
<dbReference type="InterPro" id="IPR029903">
    <property type="entry name" value="RmlD-like-bd"/>
</dbReference>
<dbReference type="GO" id="GO:0008831">
    <property type="term" value="F:dTDP-4-dehydrorhamnose reductase activity"/>
    <property type="evidence" value="ECO:0007669"/>
    <property type="project" value="UniProtKB-EC"/>
</dbReference>
<evidence type="ECO:0000256" key="2">
    <source>
        <dbReference type="ARBA" id="ARBA00010944"/>
    </source>
</evidence>
<dbReference type="Gene3D" id="3.40.50.720">
    <property type="entry name" value="NAD(P)-binding Rossmann-like Domain"/>
    <property type="match status" value="1"/>
</dbReference>
<dbReference type="Pfam" id="PF04321">
    <property type="entry name" value="RmlD_sub_bind"/>
    <property type="match status" value="1"/>
</dbReference>
<dbReference type="PANTHER" id="PTHR10491">
    <property type="entry name" value="DTDP-4-DEHYDRORHAMNOSE REDUCTASE"/>
    <property type="match status" value="1"/>
</dbReference>
<dbReference type="AlphaFoldDB" id="A0A9E8SCV5"/>
<keyword evidence="9" id="KW-1185">Reference proteome</keyword>
<evidence type="ECO:0000256" key="3">
    <source>
        <dbReference type="ARBA" id="ARBA00012929"/>
    </source>
</evidence>
<comment type="function">
    <text evidence="6">Catalyzes the reduction of dTDP-6-deoxy-L-lyxo-4-hexulose to yield dTDP-L-rhamnose.</text>
</comment>
<proteinExistence type="inferred from homology"/>
<comment type="similarity">
    <text evidence="2 6">Belongs to the dTDP-4-dehydrorhamnose reductase family.</text>
</comment>
<dbReference type="EC" id="1.1.1.133" evidence="3 6"/>
<feature type="domain" description="RmlD-like substrate binding" evidence="7">
    <location>
        <begin position="3"/>
        <end position="283"/>
    </location>
</feature>
<dbReference type="Gene3D" id="3.90.25.10">
    <property type="entry name" value="UDP-galactose 4-epimerase, domain 1"/>
    <property type="match status" value="1"/>
</dbReference>
<dbReference type="PANTHER" id="PTHR10491:SF4">
    <property type="entry name" value="METHIONINE ADENOSYLTRANSFERASE 2 SUBUNIT BETA"/>
    <property type="match status" value="1"/>
</dbReference>
<reference evidence="8" key="1">
    <citation type="submission" date="2022-11" db="EMBL/GenBank/DDBJ databases">
        <title>Lacinutrix neustonica HL-RS19T sp. nov., isolated from the surface microlayer sample of brackish Lake Shihwa.</title>
        <authorList>
            <person name="Choi J.Y."/>
            <person name="Hwang C.Y."/>
        </authorList>
    </citation>
    <scope>NUCLEOTIDE SEQUENCE</scope>
    <source>
        <strain evidence="8">HL-RS19</strain>
    </source>
</reference>
<dbReference type="GO" id="GO:0005829">
    <property type="term" value="C:cytosol"/>
    <property type="evidence" value="ECO:0007669"/>
    <property type="project" value="TreeGrafter"/>
</dbReference>